<feature type="domain" description="Amidohydrolase-related" evidence="4">
    <location>
        <begin position="61"/>
        <end position="362"/>
    </location>
</feature>
<dbReference type="InterPro" id="IPR054418">
    <property type="entry name" value="MQNX/HUTI_composite_N"/>
</dbReference>
<dbReference type="SUPFAM" id="SSF51338">
    <property type="entry name" value="Composite domain of metallo-dependent hydrolases"/>
    <property type="match status" value="1"/>
</dbReference>
<dbReference type="EC" id="3.5.4.28" evidence="6"/>
<dbReference type="InterPro" id="IPR006680">
    <property type="entry name" value="Amidohydro-rel"/>
</dbReference>
<evidence type="ECO:0000256" key="2">
    <source>
        <dbReference type="ARBA" id="ARBA00022801"/>
    </source>
</evidence>
<dbReference type="InterPro" id="IPR050287">
    <property type="entry name" value="MTA/SAH_deaminase"/>
</dbReference>
<organism evidence="6 7">
    <name type="scientific">Deinococcus maricopensis (strain DSM 21211 / LMG 22137 / NRRL B-23946 / LB-34)</name>
    <dbReference type="NCBI Taxonomy" id="709986"/>
    <lineage>
        <taxon>Bacteria</taxon>
        <taxon>Thermotogati</taxon>
        <taxon>Deinococcota</taxon>
        <taxon>Deinococci</taxon>
        <taxon>Deinococcales</taxon>
        <taxon>Deinococcaceae</taxon>
        <taxon>Deinococcus</taxon>
    </lineage>
</organism>
<reference evidence="6 7" key="1">
    <citation type="journal article" date="2011" name="Stand. Genomic Sci.">
        <title>Complete genome sequence of Deinococcus maricopensis type strain (LB-34).</title>
        <authorList>
            <person name="Pukall R."/>
            <person name="Zeytun A."/>
            <person name="Lucas S."/>
            <person name="Lapidus A."/>
            <person name="Hammon N."/>
            <person name="Deshpande S."/>
            <person name="Nolan M."/>
            <person name="Cheng J.F."/>
            <person name="Pitluck S."/>
            <person name="Liolios K."/>
            <person name="Pagani I."/>
            <person name="Mikhailova N."/>
            <person name="Ivanova N."/>
            <person name="Mavromatis K."/>
            <person name="Pati A."/>
            <person name="Tapia R."/>
            <person name="Han C."/>
            <person name="Goodwin L."/>
            <person name="Chen A."/>
            <person name="Palaniappan K."/>
            <person name="Land M."/>
            <person name="Hauser L."/>
            <person name="Chang Y.J."/>
            <person name="Jeffries C.D."/>
            <person name="Brambilla E.M."/>
            <person name="Rohde M."/>
            <person name="Goker M."/>
            <person name="Detter J.C."/>
            <person name="Woyke T."/>
            <person name="Bristow J."/>
            <person name="Eisen J.A."/>
            <person name="Markowitz V."/>
            <person name="Hugenholtz P."/>
            <person name="Kyrpides N.C."/>
            <person name="Klenk H.P."/>
        </authorList>
    </citation>
    <scope>NUCLEOTIDE SEQUENCE [LARGE SCALE GENOMIC DNA]</scope>
    <source>
        <strain evidence="7">DSM 21211 / LMG 22137 / NRRL B-23946 / LB-34</strain>
    </source>
</reference>
<dbReference type="Pfam" id="PF01979">
    <property type="entry name" value="Amidohydro_1"/>
    <property type="match status" value="1"/>
</dbReference>
<proteinExistence type="predicted"/>
<evidence type="ECO:0000256" key="1">
    <source>
        <dbReference type="ARBA" id="ARBA00022723"/>
    </source>
</evidence>
<dbReference type="Proteomes" id="UP000008635">
    <property type="component" value="Chromosome"/>
</dbReference>
<dbReference type="InterPro" id="IPR011059">
    <property type="entry name" value="Metal-dep_hydrolase_composite"/>
</dbReference>
<dbReference type="GO" id="GO:0046872">
    <property type="term" value="F:metal ion binding"/>
    <property type="evidence" value="ECO:0007669"/>
    <property type="project" value="UniProtKB-KW"/>
</dbReference>
<evidence type="ECO:0000313" key="7">
    <source>
        <dbReference type="Proteomes" id="UP000008635"/>
    </source>
</evidence>
<dbReference type="AlphaFoldDB" id="E8U7T2"/>
<dbReference type="Pfam" id="PF22039">
    <property type="entry name" value="HUTI_composite_bact"/>
    <property type="match status" value="1"/>
</dbReference>
<keyword evidence="2 6" id="KW-0378">Hydrolase</keyword>
<keyword evidence="1" id="KW-0479">Metal-binding</keyword>
<dbReference type="KEGG" id="dmr:Deima_1472"/>
<dbReference type="PANTHER" id="PTHR43794:SF11">
    <property type="entry name" value="AMIDOHYDROLASE-RELATED DOMAIN-CONTAINING PROTEIN"/>
    <property type="match status" value="1"/>
</dbReference>
<sequence>MTLTLYTADVVYTGMGLPVADGAVAVSGDVIAAAGPRVQVRAQFPDAPEVRAARVIAPPPVNAHAHLDMTLYPFRPQPYFSWIPDVVVQHRDRRGLDAARLGLRAVQASGAGGLGDIVWSEDVMEFLLREADLPGVAYWEVIDMNPDTAEATFHEAVRRVEAWRRLERPGGMRVGLTPHTPHTVSARLLRLLAAYARAEALPLQIHVAEHPSELELYRTGGGPLAASLARLGAPPHDVVMGRAPDAALTPVRHLADLGVLDARPTLIHMVNTTKDDARAVAQAGCVVVSCPRSNANLECGTFPWATFAAAGAEVALGTDSVASGETLNVHDEVRAAFAVHPNLDARQIIRAAVKGGRRALGLGVPFLRRGETWHPEYIWPDPVA</sequence>
<dbReference type="OrthoDB" id="9807210at2"/>
<evidence type="ECO:0000259" key="4">
    <source>
        <dbReference type="Pfam" id="PF01979"/>
    </source>
</evidence>
<dbReference type="HOGENOM" id="CLU_012358_2_5_0"/>
<dbReference type="RefSeq" id="WP_013556626.1">
    <property type="nucleotide sequence ID" value="NC_014958.1"/>
</dbReference>
<name>E8U7T2_DEIML</name>
<accession>E8U7T2</accession>
<evidence type="ECO:0000313" key="6">
    <source>
        <dbReference type="EMBL" id="ADV67121.1"/>
    </source>
</evidence>
<dbReference type="SUPFAM" id="SSF51556">
    <property type="entry name" value="Metallo-dependent hydrolases"/>
    <property type="match status" value="1"/>
</dbReference>
<dbReference type="Gene3D" id="2.30.40.10">
    <property type="entry name" value="Urease, subunit C, domain 1"/>
    <property type="match status" value="1"/>
</dbReference>
<feature type="domain" description="Aminodeoxyfutalosine deaminase/Imidazolonepropionase-like composite" evidence="5">
    <location>
        <begin position="22"/>
        <end position="47"/>
    </location>
</feature>
<dbReference type="Gene3D" id="3.20.20.140">
    <property type="entry name" value="Metal-dependent hydrolases"/>
    <property type="match status" value="1"/>
</dbReference>
<dbReference type="PANTHER" id="PTHR43794">
    <property type="entry name" value="AMINOHYDROLASE SSNA-RELATED"/>
    <property type="match status" value="1"/>
</dbReference>
<dbReference type="InterPro" id="IPR032466">
    <property type="entry name" value="Metal_Hydrolase"/>
</dbReference>
<dbReference type="GO" id="GO:0050270">
    <property type="term" value="F:S-adenosylhomocysteine deaminase activity"/>
    <property type="evidence" value="ECO:0007669"/>
    <property type="project" value="UniProtKB-EC"/>
</dbReference>
<keyword evidence="3" id="KW-0862">Zinc</keyword>
<dbReference type="STRING" id="709986.Deima_1472"/>
<keyword evidence="7" id="KW-1185">Reference proteome</keyword>
<evidence type="ECO:0000259" key="5">
    <source>
        <dbReference type="Pfam" id="PF22039"/>
    </source>
</evidence>
<protein>
    <submittedName>
        <fullName evidence="6">S-adenosylhomocysteine deaminase</fullName>
        <ecNumber evidence="6">3.5.4.28</ecNumber>
    </submittedName>
</protein>
<gene>
    <name evidence="6" type="ordered locus">Deima_1472</name>
</gene>
<dbReference type="eggNOG" id="COG0402">
    <property type="taxonomic scope" value="Bacteria"/>
</dbReference>
<dbReference type="EMBL" id="CP002454">
    <property type="protein sequence ID" value="ADV67121.1"/>
    <property type="molecule type" value="Genomic_DNA"/>
</dbReference>
<reference evidence="7" key="2">
    <citation type="submission" date="2011-01" db="EMBL/GenBank/DDBJ databases">
        <title>The complete genome of Deinococcus maricopensis DSM 21211.</title>
        <authorList>
            <consortium name="US DOE Joint Genome Institute (JGI-PGF)"/>
            <person name="Lucas S."/>
            <person name="Copeland A."/>
            <person name="Lapidus A."/>
            <person name="Goodwin L."/>
            <person name="Pitluck S."/>
            <person name="Kyrpides N."/>
            <person name="Mavromatis K."/>
            <person name="Pagani I."/>
            <person name="Ivanova N."/>
            <person name="Ovchinnikova G."/>
            <person name="Zeytun A."/>
            <person name="Detter J.C."/>
            <person name="Han C."/>
            <person name="Land M."/>
            <person name="Hauser L."/>
            <person name="Markowitz V."/>
            <person name="Cheng J.-F."/>
            <person name="Hugenholtz P."/>
            <person name="Woyke T."/>
            <person name="Wu D."/>
            <person name="Pukall R."/>
            <person name="Gehrich-Schroeter G."/>
            <person name="Brambilla E."/>
            <person name="Klenk H.-P."/>
            <person name="Eisen J.A."/>
        </authorList>
    </citation>
    <scope>NUCLEOTIDE SEQUENCE [LARGE SCALE GENOMIC DNA]</scope>
    <source>
        <strain evidence="7">DSM 21211 / LMG 22137 / NRRL B-23946 / LB-34</strain>
    </source>
</reference>
<evidence type="ECO:0000256" key="3">
    <source>
        <dbReference type="ARBA" id="ARBA00022833"/>
    </source>
</evidence>